<organism evidence="1">
    <name type="scientific">marine sediment metagenome</name>
    <dbReference type="NCBI Taxonomy" id="412755"/>
    <lineage>
        <taxon>unclassified sequences</taxon>
        <taxon>metagenomes</taxon>
        <taxon>ecological metagenomes</taxon>
    </lineage>
</organism>
<dbReference type="InterPro" id="IPR029044">
    <property type="entry name" value="Nucleotide-diphossugar_trans"/>
</dbReference>
<dbReference type="AlphaFoldDB" id="A0A0F9DKM5"/>
<dbReference type="EMBL" id="LAZR01038947">
    <property type="protein sequence ID" value="KKL18231.1"/>
    <property type="molecule type" value="Genomic_DNA"/>
</dbReference>
<evidence type="ECO:0000313" key="1">
    <source>
        <dbReference type="EMBL" id="KKL18231.1"/>
    </source>
</evidence>
<proteinExistence type="predicted"/>
<dbReference type="SUPFAM" id="SSF53448">
    <property type="entry name" value="Nucleotide-diphospho-sugar transferases"/>
    <property type="match status" value="1"/>
</dbReference>
<protein>
    <recommendedName>
        <fullName evidence="2">Glycosyltransferase 2-like domain-containing protein</fullName>
    </recommendedName>
</protein>
<reference evidence="1" key="1">
    <citation type="journal article" date="2015" name="Nature">
        <title>Complex archaea that bridge the gap between prokaryotes and eukaryotes.</title>
        <authorList>
            <person name="Spang A."/>
            <person name="Saw J.H."/>
            <person name="Jorgensen S.L."/>
            <person name="Zaremba-Niedzwiedzka K."/>
            <person name="Martijn J."/>
            <person name="Lind A.E."/>
            <person name="van Eijk R."/>
            <person name="Schleper C."/>
            <person name="Guy L."/>
            <person name="Ettema T.J."/>
        </authorList>
    </citation>
    <scope>NUCLEOTIDE SEQUENCE</scope>
</reference>
<dbReference type="Gene3D" id="3.90.550.40">
    <property type="match status" value="1"/>
</dbReference>
<comment type="caution">
    <text evidence="1">The sequence shown here is derived from an EMBL/GenBank/DDBJ whole genome shotgun (WGS) entry which is preliminary data.</text>
</comment>
<evidence type="ECO:0008006" key="2">
    <source>
        <dbReference type="Google" id="ProtNLM"/>
    </source>
</evidence>
<name>A0A0F9DKM5_9ZZZZ</name>
<sequence length="222" mass="24778">MSKRRHLFIATPVHSGQVCCEYVKSLIDTLPMLNMNGVAYTHSFIIGNAIIQDARNRMVAWFMASEATDMLFIDADIGWEAAAALRLAMSPHDVIGGAYPQKRDDQELYNAAGLKPGATRLIECDYLGTGFLKISRKAIEKLTAAHQDTKYQDNEGHDCYGLFDVRIRDGKIVGEDALFCRRWRATGGKVFLDPDMTLYHIGAKAYRGNFAELIARAEKKVA</sequence>
<accession>A0A0F9DKM5</accession>
<gene>
    <name evidence="1" type="ORF">LCGC14_2477570</name>
</gene>